<evidence type="ECO:0000313" key="3">
    <source>
        <dbReference type="EMBL" id="VAW83090.1"/>
    </source>
</evidence>
<protein>
    <submittedName>
        <fullName evidence="3">Uncharacterized protein</fullName>
    </submittedName>
</protein>
<dbReference type="EMBL" id="UOFO01000002">
    <property type="protein sequence ID" value="VAW83090.1"/>
    <property type="molecule type" value="Genomic_DNA"/>
</dbReference>
<dbReference type="SMART" id="SM00612">
    <property type="entry name" value="Kelch"/>
    <property type="match status" value="3"/>
</dbReference>
<keyword evidence="1" id="KW-0880">Kelch repeat</keyword>
<dbReference type="SUPFAM" id="SSF117281">
    <property type="entry name" value="Kelch motif"/>
    <property type="match status" value="2"/>
</dbReference>
<sequence length="463" mass="51172">MTLKKHLLSISHVIFITLSLCFLPNNHSYAQSERIWIPGWQETHPLATARAGAAVVETGNHIYVIGGVDGRHFLRSVEQTHLEDTGGITAWSPSQPLNVARGFFAAAVHNGYIYAVGGGNGPSGHNLLRSVERAKLLSNGQLGPWQTSPSNMNIPRRCAKVAIFNNRIYAFGGFGGTLLDTIESAAINADGSLGAWRIENKKHLLPRYVHSVKKTAKALFVLGGHNEEQGTGLSDITWSPLQPDTLLNWQAAPSLNTGRYALNSFYYKNWLYVAGGLDNINYLRSIEKTTLSPTTHEISTPWTESNPLASPRANFGVVQHQDAVYIIGGTNSIGYYNTVEVAYFNKHGDLGFWGTKQQAHEYESQELSARKTATVTVPLPHHGKIIEIIDAGSYSYIHAQSKDGEEWLAAGRDHYQIDMDIRYSDGVLMPNFQSKTLKRHFKSIRFVSRVEIIKPDSASDSSQ</sequence>
<dbReference type="AlphaFoldDB" id="A0A3B0Z2B5"/>
<dbReference type="PANTHER" id="PTHR24412:SF489">
    <property type="entry name" value="RING FINGER DOMAIN AND KELCH REPEAT-CONTAINING PROTEIN DDB_G0271372"/>
    <property type="match status" value="1"/>
</dbReference>
<evidence type="ECO:0000256" key="2">
    <source>
        <dbReference type="ARBA" id="ARBA00022737"/>
    </source>
</evidence>
<accession>A0A3B0Z2B5</accession>
<organism evidence="3">
    <name type="scientific">hydrothermal vent metagenome</name>
    <dbReference type="NCBI Taxonomy" id="652676"/>
    <lineage>
        <taxon>unclassified sequences</taxon>
        <taxon>metagenomes</taxon>
        <taxon>ecological metagenomes</taxon>
    </lineage>
</organism>
<dbReference type="InterPro" id="IPR015915">
    <property type="entry name" value="Kelch-typ_b-propeller"/>
</dbReference>
<proteinExistence type="predicted"/>
<evidence type="ECO:0000256" key="1">
    <source>
        <dbReference type="ARBA" id="ARBA00022441"/>
    </source>
</evidence>
<name>A0A3B0Z2B5_9ZZZZ</name>
<dbReference type="Pfam" id="PF01344">
    <property type="entry name" value="Kelch_1"/>
    <property type="match status" value="4"/>
</dbReference>
<dbReference type="InterPro" id="IPR006652">
    <property type="entry name" value="Kelch_1"/>
</dbReference>
<dbReference type="Gene3D" id="2.120.10.80">
    <property type="entry name" value="Kelch-type beta propeller"/>
    <property type="match status" value="2"/>
</dbReference>
<keyword evidence="2" id="KW-0677">Repeat</keyword>
<reference evidence="3" key="1">
    <citation type="submission" date="2018-06" db="EMBL/GenBank/DDBJ databases">
        <authorList>
            <person name="Zhirakovskaya E."/>
        </authorList>
    </citation>
    <scope>NUCLEOTIDE SEQUENCE</scope>
</reference>
<dbReference type="PANTHER" id="PTHR24412">
    <property type="entry name" value="KELCH PROTEIN"/>
    <property type="match status" value="1"/>
</dbReference>
<gene>
    <name evidence="3" type="ORF">MNBD_GAMMA16-424</name>
</gene>